<evidence type="ECO:0000313" key="3">
    <source>
        <dbReference type="Proteomes" id="UP000315303"/>
    </source>
</evidence>
<keyword evidence="3" id="KW-1185">Reference proteome</keyword>
<gene>
    <name evidence="2" type="ORF">EPA86_04180</name>
</gene>
<name>A0A502L3H6_9GAMM</name>
<dbReference type="Pfam" id="PF12146">
    <property type="entry name" value="Hydrolase_4"/>
    <property type="match status" value="1"/>
</dbReference>
<accession>A0A502L3H6</accession>
<dbReference type="Gene3D" id="3.40.50.1820">
    <property type="entry name" value="alpha/beta hydrolase"/>
    <property type="match status" value="1"/>
</dbReference>
<reference evidence="2 3" key="1">
    <citation type="submission" date="2019-01" db="EMBL/GenBank/DDBJ databases">
        <title>Litorilituus lipolytica sp. nov., isolated from intertidal sand of the Yellow Sea in China.</title>
        <authorList>
            <person name="Liu A."/>
        </authorList>
    </citation>
    <scope>NUCLEOTIDE SEQUENCE [LARGE SCALE GENOMIC DNA]</scope>
    <source>
        <strain evidence="2 3">RZ04</strain>
    </source>
</reference>
<comment type="caution">
    <text evidence="2">The sequence shown here is derived from an EMBL/GenBank/DDBJ whole genome shotgun (WGS) entry which is preliminary data.</text>
</comment>
<protein>
    <submittedName>
        <fullName evidence="2">Alpha/beta fold hydrolase</fullName>
    </submittedName>
</protein>
<dbReference type="EMBL" id="SAWY01000007">
    <property type="protein sequence ID" value="TPH17754.1"/>
    <property type="molecule type" value="Genomic_DNA"/>
</dbReference>
<evidence type="ECO:0000313" key="2">
    <source>
        <dbReference type="EMBL" id="TPH17754.1"/>
    </source>
</evidence>
<evidence type="ECO:0000259" key="1">
    <source>
        <dbReference type="Pfam" id="PF12146"/>
    </source>
</evidence>
<feature type="domain" description="Serine aminopeptidase S33" evidence="1">
    <location>
        <begin position="51"/>
        <end position="315"/>
    </location>
</feature>
<dbReference type="InterPro" id="IPR051044">
    <property type="entry name" value="MAG_DAG_Lipase"/>
</dbReference>
<dbReference type="PANTHER" id="PTHR11614">
    <property type="entry name" value="PHOSPHOLIPASE-RELATED"/>
    <property type="match status" value="1"/>
</dbReference>
<proteinExistence type="predicted"/>
<dbReference type="InterPro" id="IPR022742">
    <property type="entry name" value="Hydrolase_4"/>
</dbReference>
<keyword evidence="2" id="KW-0378">Hydrolase</keyword>
<dbReference type="OrthoDB" id="9788260at2"/>
<sequence length="333" mass="38132">MVQNVSFCSEQQLDGNLQTVIADFWQTGQFSCFEGVNNIRINYAYFIHSNHSKKIIIIPGRCESYLKYQELSYDLFNQGYNIFILDHRGQGLSERLQSNHNKGYVNNFQDYVCDVKYFIENISTTLDKSVTYLLAHSMGAAIATRYLQENTIPIQAAALASPMFGFNAGNFPKSITFQALKIANSINKRLSNDSWYFLGQKDYQAVTFEENHLTHSARRYSVFVDLYQSTPVIQLGGVTLQWLIESFKAQQAIFANLKDISTPILVLQASNDLIIDNDAQHEFCQQLYRVKPDFCASASPITIEQAYHELFFETDTIRTHALNTCLNWFSQCK</sequence>
<dbReference type="RefSeq" id="WP_140602161.1">
    <property type="nucleotide sequence ID" value="NZ_SAWY01000007.1"/>
</dbReference>
<dbReference type="Proteomes" id="UP000315303">
    <property type="component" value="Unassembled WGS sequence"/>
</dbReference>
<dbReference type="InterPro" id="IPR029058">
    <property type="entry name" value="AB_hydrolase_fold"/>
</dbReference>
<dbReference type="SUPFAM" id="SSF53474">
    <property type="entry name" value="alpha/beta-Hydrolases"/>
    <property type="match status" value="1"/>
</dbReference>
<dbReference type="AlphaFoldDB" id="A0A502L3H6"/>
<dbReference type="GO" id="GO:0016787">
    <property type="term" value="F:hydrolase activity"/>
    <property type="evidence" value="ECO:0007669"/>
    <property type="project" value="UniProtKB-KW"/>
</dbReference>
<organism evidence="2 3">
    <name type="scientific">Litorilituus lipolyticus</name>
    <dbReference type="NCBI Taxonomy" id="2491017"/>
    <lineage>
        <taxon>Bacteria</taxon>
        <taxon>Pseudomonadati</taxon>
        <taxon>Pseudomonadota</taxon>
        <taxon>Gammaproteobacteria</taxon>
        <taxon>Alteromonadales</taxon>
        <taxon>Colwelliaceae</taxon>
        <taxon>Litorilituus</taxon>
    </lineage>
</organism>